<gene>
    <name evidence="3" type="ORF">OSTQU699_LOCUS3036</name>
</gene>
<dbReference type="Proteomes" id="UP000708148">
    <property type="component" value="Unassembled WGS sequence"/>
</dbReference>
<keyword evidence="2" id="KW-0732">Signal</keyword>
<feature type="region of interest" description="Disordered" evidence="1">
    <location>
        <begin position="29"/>
        <end position="48"/>
    </location>
</feature>
<reference evidence="3" key="1">
    <citation type="submission" date="2020-12" db="EMBL/GenBank/DDBJ databases">
        <authorList>
            <person name="Iha C."/>
        </authorList>
    </citation>
    <scope>NUCLEOTIDE SEQUENCE</scope>
</reference>
<feature type="signal peptide" evidence="2">
    <location>
        <begin position="1"/>
        <end position="20"/>
    </location>
</feature>
<evidence type="ECO:0000313" key="4">
    <source>
        <dbReference type="Proteomes" id="UP000708148"/>
    </source>
</evidence>
<organism evidence="3 4">
    <name type="scientific">Ostreobium quekettii</name>
    <dbReference type="NCBI Taxonomy" id="121088"/>
    <lineage>
        <taxon>Eukaryota</taxon>
        <taxon>Viridiplantae</taxon>
        <taxon>Chlorophyta</taxon>
        <taxon>core chlorophytes</taxon>
        <taxon>Ulvophyceae</taxon>
        <taxon>TCBD clade</taxon>
        <taxon>Bryopsidales</taxon>
        <taxon>Ostreobineae</taxon>
        <taxon>Ostreobiaceae</taxon>
        <taxon>Ostreobium</taxon>
    </lineage>
</organism>
<name>A0A8S1IU29_9CHLO</name>
<keyword evidence="4" id="KW-1185">Reference proteome</keyword>
<dbReference type="EMBL" id="CAJHUC010000696">
    <property type="protein sequence ID" value="CAD7697675.1"/>
    <property type="molecule type" value="Genomic_DNA"/>
</dbReference>
<proteinExistence type="predicted"/>
<dbReference type="AlphaFoldDB" id="A0A8S1IU29"/>
<sequence>MRECDWVCTHLLGVLAVCTANRFSEKEGRGEARRAAWAPEIPGSSENDASLVGTTQTPLHIASLAQRCGSSQCAAVDGFPEMHPSFDSSRTTAQTPDAAGGVLDKMRGPSVGSCTRTPGSCSLSPGELLILNLVWERRTQVDRLSIMADGRDCDATKDARRGWRAPRRCVDVT</sequence>
<protein>
    <submittedName>
        <fullName evidence="3">Uncharacterized protein</fullName>
    </submittedName>
</protein>
<feature type="chain" id="PRO_5035941294" evidence="2">
    <location>
        <begin position="21"/>
        <end position="173"/>
    </location>
</feature>
<evidence type="ECO:0000313" key="3">
    <source>
        <dbReference type="EMBL" id="CAD7697675.1"/>
    </source>
</evidence>
<comment type="caution">
    <text evidence="3">The sequence shown here is derived from an EMBL/GenBank/DDBJ whole genome shotgun (WGS) entry which is preliminary data.</text>
</comment>
<evidence type="ECO:0000256" key="2">
    <source>
        <dbReference type="SAM" id="SignalP"/>
    </source>
</evidence>
<evidence type="ECO:0000256" key="1">
    <source>
        <dbReference type="SAM" id="MobiDB-lite"/>
    </source>
</evidence>
<accession>A0A8S1IU29</accession>